<dbReference type="Gene3D" id="3.10.450.50">
    <property type="match status" value="1"/>
</dbReference>
<feature type="signal peptide" evidence="1">
    <location>
        <begin position="1"/>
        <end position="29"/>
    </location>
</feature>
<comment type="caution">
    <text evidence="2">The sequence shown here is derived from an EMBL/GenBank/DDBJ whole genome shotgun (WGS) entry which is preliminary data.</text>
</comment>
<feature type="chain" id="PRO_5015725511" evidence="1">
    <location>
        <begin position="30"/>
        <end position="180"/>
    </location>
</feature>
<dbReference type="Proteomes" id="UP000244189">
    <property type="component" value="Unassembled WGS sequence"/>
</dbReference>
<name>A0A2T5GMR5_9SPHN</name>
<organism evidence="2 3">
    <name type="scientific">Sphingomonas aurantiaca</name>
    <dbReference type="NCBI Taxonomy" id="185949"/>
    <lineage>
        <taxon>Bacteria</taxon>
        <taxon>Pseudomonadati</taxon>
        <taxon>Pseudomonadota</taxon>
        <taxon>Alphaproteobacteria</taxon>
        <taxon>Sphingomonadales</taxon>
        <taxon>Sphingomonadaceae</taxon>
        <taxon>Sphingomonas</taxon>
    </lineage>
</organism>
<dbReference type="RefSeq" id="WP_244185262.1">
    <property type="nucleotide sequence ID" value="NZ_QAOG01000003.1"/>
</dbReference>
<evidence type="ECO:0000313" key="2">
    <source>
        <dbReference type="EMBL" id="PTQ60615.1"/>
    </source>
</evidence>
<reference evidence="2 3" key="1">
    <citation type="submission" date="2018-04" db="EMBL/GenBank/DDBJ databases">
        <title>Genomic Encyclopedia of Type Strains, Phase III (KMG-III): the genomes of soil and plant-associated and newly described type strains.</title>
        <authorList>
            <person name="Whitman W."/>
        </authorList>
    </citation>
    <scope>NUCLEOTIDE SEQUENCE [LARGE SCALE GENOMIC DNA]</scope>
    <source>
        <strain evidence="2 3">MA101b</strain>
    </source>
</reference>
<keyword evidence="3" id="KW-1185">Reference proteome</keyword>
<evidence type="ECO:0000256" key="1">
    <source>
        <dbReference type="SAM" id="SignalP"/>
    </source>
</evidence>
<keyword evidence="1" id="KW-0732">Signal</keyword>
<sequence length="180" mass="19352">MIVAKKRAGMRLAWLPLLAGMALSAPAPAATNTPAEIINENLVLDFYRALDAANAAGTMAQQARHIAERYLSPDYIQHREGESAPGTAREAFIRNAEAVPAGPLPPGMNQPARRVALMADGDRVILVTSRDVPDASGRIRPVFLFNMFRIAGGKFAEHWDAIPAQIGSPPPNARPLAGRR</sequence>
<accession>A0A2T5GMR5</accession>
<dbReference type="AlphaFoldDB" id="A0A2T5GMR5"/>
<gene>
    <name evidence="2" type="ORF">C8J26_2329</name>
</gene>
<dbReference type="InterPro" id="IPR032710">
    <property type="entry name" value="NTF2-like_dom_sf"/>
</dbReference>
<dbReference type="SUPFAM" id="SSF54427">
    <property type="entry name" value="NTF2-like"/>
    <property type="match status" value="1"/>
</dbReference>
<dbReference type="EMBL" id="QAOG01000003">
    <property type="protein sequence ID" value="PTQ60615.1"/>
    <property type="molecule type" value="Genomic_DNA"/>
</dbReference>
<protein>
    <submittedName>
        <fullName evidence="2">Putative SnoaL-like aldol condensation-catalyzing enzyme</fullName>
    </submittedName>
</protein>
<proteinExistence type="predicted"/>
<evidence type="ECO:0000313" key="3">
    <source>
        <dbReference type="Proteomes" id="UP000244189"/>
    </source>
</evidence>